<protein>
    <submittedName>
        <fullName evidence="2">SPBc2 prophage-derived uncharacterized protein yotK</fullName>
    </submittedName>
</protein>
<dbReference type="AlphaFoldDB" id="A0AAD7LNJ1"/>
<name>A0AAD7LNJ1_QUISA</name>
<dbReference type="EMBL" id="JARAOO010000008">
    <property type="protein sequence ID" value="KAJ7960265.1"/>
    <property type="molecule type" value="Genomic_DNA"/>
</dbReference>
<organism evidence="2 3">
    <name type="scientific">Quillaja saponaria</name>
    <name type="common">Soap bark tree</name>
    <dbReference type="NCBI Taxonomy" id="32244"/>
    <lineage>
        <taxon>Eukaryota</taxon>
        <taxon>Viridiplantae</taxon>
        <taxon>Streptophyta</taxon>
        <taxon>Embryophyta</taxon>
        <taxon>Tracheophyta</taxon>
        <taxon>Spermatophyta</taxon>
        <taxon>Magnoliopsida</taxon>
        <taxon>eudicotyledons</taxon>
        <taxon>Gunneridae</taxon>
        <taxon>Pentapetalae</taxon>
        <taxon>rosids</taxon>
        <taxon>fabids</taxon>
        <taxon>Fabales</taxon>
        <taxon>Quillajaceae</taxon>
        <taxon>Quillaja</taxon>
    </lineage>
</organism>
<feature type="compositionally biased region" description="Polar residues" evidence="1">
    <location>
        <begin position="103"/>
        <end position="121"/>
    </location>
</feature>
<dbReference type="KEGG" id="qsa:O6P43_020731"/>
<evidence type="ECO:0000313" key="3">
    <source>
        <dbReference type="Proteomes" id="UP001163823"/>
    </source>
</evidence>
<dbReference type="PANTHER" id="PTHR34570">
    <property type="entry name" value="OS03G0593100 PROTEIN"/>
    <property type="match status" value="1"/>
</dbReference>
<accession>A0AAD7LNJ1</accession>
<reference evidence="2" key="1">
    <citation type="journal article" date="2023" name="Science">
        <title>Elucidation of the pathway for biosynthesis of saponin adjuvants from the soapbark tree.</title>
        <authorList>
            <person name="Reed J."/>
            <person name="Orme A."/>
            <person name="El-Demerdash A."/>
            <person name="Owen C."/>
            <person name="Martin L.B.B."/>
            <person name="Misra R.C."/>
            <person name="Kikuchi S."/>
            <person name="Rejzek M."/>
            <person name="Martin A.C."/>
            <person name="Harkess A."/>
            <person name="Leebens-Mack J."/>
            <person name="Louveau T."/>
            <person name="Stephenson M.J."/>
            <person name="Osbourn A."/>
        </authorList>
    </citation>
    <scope>NUCLEOTIDE SEQUENCE</scope>
    <source>
        <strain evidence="2">S10</strain>
    </source>
</reference>
<keyword evidence="3" id="KW-1185">Reference proteome</keyword>
<gene>
    <name evidence="2" type="ORF">O6P43_020731</name>
</gene>
<feature type="region of interest" description="Disordered" evidence="1">
    <location>
        <begin position="97"/>
        <end position="131"/>
    </location>
</feature>
<evidence type="ECO:0000256" key="1">
    <source>
        <dbReference type="SAM" id="MobiDB-lite"/>
    </source>
</evidence>
<proteinExistence type="predicted"/>
<evidence type="ECO:0000313" key="2">
    <source>
        <dbReference type="EMBL" id="KAJ7960265.1"/>
    </source>
</evidence>
<comment type="caution">
    <text evidence="2">The sequence shown here is derived from an EMBL/GenBank/DDBJ whole genome shotgun (WGS) entry which is preliminary data.</text>
</comment>
<dbReference type="Proteomes" id="UP001163823">
    <property type="component" value="Chromosome 8"/>
</dbReference>
<sequence length="131" mass="14846">MQFIGLPSSKPNNCQFLHISMGREDTIDPTMVSSSIALLQERFRQLQRVKEKREEKQLLELFSTQSSLQPKMNVSSHRPALYDPLTVGINSPGKQADFRAVKTPSSSNLWQNTERTSSMPRNSDVDTSLHL</sequence>
<dbReference type="PANTHER" id="PTHR34570:SF20">
    <property type="entry name" value="MYB-CC TYPE TRANSCRIPTION FACTOR LHEQLE-CONTAINING DOMAIN-CONTAINING PROTEIN"/>
    <property type="match status" value="1"/>
</dbReference>